<keyword evidence="2" id="KW-1185">Reference proteome</keyword>
<proteinExistence type="predicted"/>
<name>A0A4C1UE78_EUMVA</name>
<evidence type="ECO:0000313" key="2">
    <source>
        <dbReference type="Proteomes" id="UP000299102"/>
    </source>
</evidence>
<comment type="caution">
    <text evidence="1">The sequence shown here is derived from an EMBL/GenBank/DDBJ whole genome shotgun (WGS) entry which is preliminary data.</text>
</comment>
<accession>A0A4C1UE78</accession>
<dbReference type="AlphaFoldDB" id="A0A4C1UE78"/>
<reference evidence="1 2" key="1">
    <citation type="journal article" date="2019" name="Commun. Biol.">
        <title>The bagworm genome reveals a unique fibroin gene that provides high tensile strength.</title>
        <authorList>
            <person name="Kono N."/>
            <person name="Nakamura H."/>
            <person name="Ohtoshi R."/>
            <person name="Tomita M."/>
            <person name="Numata K."/>
            <person name="Arakawa K."/>
        </authorList>
    </citation>
    <scope>NUCLEOTIDE SEQUENCE [LARGE SCALE GENOMIC DNA]</scope>
</reference>
<protein>
    <submittedName>
        <fullName evidence="1">Uncharacterized protein</fullName>
    </submittedName>
</protein>
<sequence length="81" mass="9058">MRGTARAARESITNYNAARAAPSRRAVVAARCGVTSPWECRFTSSTEDSRREIAWFLHEMMRPQGALDTMSRATPLKRSAE</sequence>
<dbReference type="EMBL" id="BGZK01000165">
    <property type="protein sequence ID" value="GBP24783.1"/>
    <property type="molecule type" value="Genomic_DNA"/>
</dbReference>
<gene>
    <name evidence="1" type="ORF">EVAR_79630_1</name>
</gene>
<evidence type="ECO:0000313" key="1">
    <source>
        <dbReference type="EMBL" id="GBP24783.1"/>
    </source>
</evidence>
<dbReference type="Proteomes" id="UP000299102">
    <property type="component" value="Unassembled WGS sequence"/>
</dbReference>
<organism evidence="1 2">
    <name type="scientific">Eumeta variegata</name>
    <name type="common">Bagworm moth</name>
    <name type="synonym">Eumeta japonica</name>
    <dbReference type="NCBI Taxonomy" id="151549"/>
    <lineage>
        <taxon>Eukaryota</taxon>
        <taxon>Metazoa</taxon>
        <taxon>Ecdysozoa</taxon>
        <taxon>Arthropoda</taxon>
        <taxon>Hexapoda</taxon>
        <taxon>Insecta</taxon>
        <taxon>Pterygota</taxon>
        <taxon>Neoptera</taxon>
        <taxon>Endopterygota</taxon>
        <taxon>Lepidoptera</taxon>
        <taxon>Glossata</taxon>
        <taxon>Ditrysia</taxon>
        <taxon>Tineoidea</taxon>
        <taxon>Psychidae</taxon>
        <taxon>Oiketicinae</taxon>
        <taxon>Eumeta</taxon>
    </lineage>
</organism>